<evidence type="ECO:0000256" key="2">
    <source>
        <dbReference type="ARBA" id="ARBA00022670"/>
    </source>
</evidence>
<comment type="similarity">
    <text evidence="1 7">Belongs to the UPF0758 family.</text>
</comment>
<evidence type="ECO:0000256" key="5">
    <source>
        <dbReference type="ARBA" id="ARBA00022833"/>
    </source>
</evidence>
<name>A0ABP8TE89_9ACTN</name>
<keyword evidence="5" id="KW-0862">Zinc</keyword>
<dbReference type="SUPFAM" id="SSF47781">
    <property type="entry name" value="RuvA domain 2-like"/>
    <property type="match status" value="1"/>
</dbReference>
<dbReference type="InterPro" id="IPR046778">
    <property type="entry name" value="UPF0758_N"/>
</dbReference>
<evidence type="ECO:0000313" key="9">
    <source>
        <dbReference type="EMBL" id="GAA4603825.1"/>
    </source>
</evidence>
<dbReference type="PANTHER" id="PTHR30471:SF3">
    <property type="entry name" value="UPF0758 PROTEIN YEES-RELATED"/>
    <property type="match status" value="1"/>
</dbReference>
<evidence type="ECO:0000256" key="6">
    <source>
        <dbReference type="ARBA" id="ARBA00023049"/>
    </source>
</evidence>
<gene>
    <name evidence="9" type="primary">radC</name>
    <name evidence="9" type="ORF">GCM10023195_12810</name>
</gene>
<evidence type="ECO:0000256" key="7">
    <source>
        <dbReference type="RuleBase" id="RU003797"/>
    </source>
</evidence>
<accession>A0ABP8TE89</accession>
<sequence length="217" mass="23021">MRVKDLPEEDRPRERLLRLGPEALSDRELLALVLGAGRPGCDAIELAARLIDERGGLSALAIGDAHALERLPGMGPARAVRVTAAFELARRAIRTAPRRRIRGSADLAAVAGPFLQGLSHERVIVIACDSAGGVLRVIPLTEGAADRSLIPVRDVMSAVLTIGGTGFGVAHNHPGGRVEPSPSDIRVTARLREASETVGLRFLDHVIVTATAWARVP</sequence>
<dbReference type="InterPro" id="IPR025657">
    <property type="entry name" value="RadC_JAB"/>
</dbReference>
<dbReference type="NCBIfam" id="TIGR00608">
    <property type="entry name" value="radc"/>
    <property type="match status" value="1"/>
</dbReference>
<dbReference type="InterPro" id="IPR010994">
    <property type="entry name" value="RuvA_2-like"/>
</dbReference>
<dbReference type="EMBL" id="BAABHJ010000003">
    <property type="protein sequence ID" value="GAA4603825.1"/>
    <property type="molecule type" value="Genomic_DNA"/>
</dbReference>
<evidence type="ECO:0000313" key="10">
    <source>
        <dbReference type="Proteomes" id="UP001500212"/>
    </source>
</evidence>
<proteinExistence type="inferred from homology"/>
<feature type="domain" description="MPN" evidence="8">
    <location>
        <begin position="100"/>
        <end position="217"/>
    </location>
</feature>
<evidence type="ECO:0000256" key="1">
    <source>
        <dbReference type="ARBA" id="ARBA00010243"/>
    </source>
</evidence>
<organism evidence="9 10">
    <name type="scientific">Actinoallomurus liliacearum</name>
    <dbReference type="NCBI Taxonomy" id="1080073"/>
    <lineage>
        <taxon>Bacteria</taxon>
        <taxon>Bacillati</taxon>
        <taxon>Actinomycetota</taxon>
        <taxon>Actinomycetes</taxon>
        <taxon>Streptosporangiales</taxon>
        <taxon>Thermomonosporaceae</taxon>
        <taxon>Actinoallomurus</taxon>
    </lineage>
</organism>
<dbReference type="Pfam" id="PF20582">
    <property type="entry name" value="UPF0758_N"/>
    <property type="match status" value="1"/>
</dbReference>
<dbReference type="PANTHER" id="PTHR30471">
    <property type="entry name" value="DNA REPAIR PROTEIN RADC"/>
    <property type="match status" value="1"/>
</dbReference>
<keyword evidence="3" id="KW-0479">Metal-binding</keyword>
<keyword evidence="4" id="KW-0378">Hydrolase</keyword>
<dbReference type="Proteomes" id="UP001500212">
    <property type="component" value="Unassembled WGS sequence"/>
</dbReference>
<dbReference type="PROSITE" id="PS50249">
    <property type="entry name" value="MPN"/>
    <property type="match status" value="1"/>
</dbReference>
<comment type="caution">
    <text evidence="9">The sequence shown here is derived from an EMBL/GenBank/DDBJ whole genome shotgun (WGS) entry which is preliminary data.</text>
</comment>
<reference evidence="10" key="1">
    <citation type="journal article" date="2019" name="Int. J. Syst. Evol. Microbiol.">
        <title>The Global Catalogue of Microorganisms (GCM) 10K type strain sequencing project: providing services to taxonomists for standard genome sequencing and annotation.</title>
        <authorList>
            <consortium name="The Broad Institute Genomics Platform"/>
            <consortium name="The Broad Institute Genome Sequencing Center for Infectious Disease"/>
            <person name="Wu L."/>
            <person name="Ma J."/>
        </authorList>
    </citation>
    <scope>NUCLEOTIDE SEQUENCE [LARGE SCALE GENOMIC DNA]</scope>
    <source>
        <strain evidence="10">JCM 17938</strain>
    </source>
</reference>
<evidence type="ECO:0000256" key="3">
    <source>
        <dbReference type="ARBA" id="ARBA00022723"/>
    </source>
</evidence>
<evidence type="ECO:0000256" key="4">
    <source>
        <dbReference type="ARBA" id="ARBA00022801"/>
    </source>
</evidence>
<dbReference type="RefSeq" id="WP_345349784.1">
    <property type="nucleotide sequence ID" value="NZ_BAABHJ010000003.1"/>
</dbReference>
<protein>
    <submittedName>
        <fullName evidence="9">DNA repair protein RadC</fullName>
    </submittedName>
</protein>
<dbReference type="InterPro" id="IPR037518">
    <property type="entry name" value="MPN"/>
</dbReference>
<keyword evidence="6" id="KW-0482">Metalloprotease</keyword>
<dbReference type="Pfam" id="PF04002">
    <property type="entry name" value="RadC"/>
    <property type="match status" value="1"/>
</dbReference>
<keyword evidence="10" id="KW-1185">Reference proteome</keyword>
<evidence type="ECO:0000259" key="8">
    <source>
        <dbReference type="PROSITE" id="PS50249"/>
    </source>
</evidence>
<dbReference type="Gene3D" id="3.40.140.10">
    <property type="entry name" value="Cytidine Deaminase, domain 2"/>
    <property type="match status" value="1"/>
</dbReference>
<keyword evidence="2" id="KW-0645">Protease</keyword>
<dbReference type="InterPro" id="IPR001405">
    <property type="entry name" value="UPF0758"/>
</dbReference>